<dbReference type="PATRIC" id="fig|587753.11.peg.3480"/>
<evidence type="ECO:0000313" key="1">
    <source>
        <dbReference type="EMBL" id="AKJ99688.1"/>
    </source>
</evidence>
<proteinExistence type="predicted"/>
<name>A0A0G3GF05_9PSED</name>
<sequence>MERKISEVEATKLGFDEIDEAFSKTLKKQLLDLYATTSKKIIKDRLHELSPLIEIHRNYKYQAIQREEETEANVFFLMQCIFSSVHSAFLMIKLHKDEQNLDSWCSLIDAIEYIDIATRVAQKLTVNACTHNKQEIAENHAIFIIKKRLDLFSHGLFRPDMIFTSPGIIESIGDCSICGLPFQKCDHSEGDIEMGRFCQRINRKIIDADHSAIVENPKDRRCIFTSSFNLDKVSIDFFSREPTPQSKANNTYEAIIQHLEGINLR</sequence>
<dbReference type="EMBL" id="CP011020">
    <property type="protein sequence ID" value="AKJ99688.1"/>
    <property type="molecule type" value="Genomic_DNA"/>
</dbReference>
<evidence type="ECO:0000313" key="2">
    <source>
        <dbReference type="Proteomes" id="UP000035212"/>
    </source>
</evidence>
<reference evidence="1 2" key="1">
    <citation type="journal article" date="2015" name="Stand. Genomic Sci.">
        <title>Complete genome of Pseudomonas chlororaphis strain UFB2, a soil bacterium with antibacterial activity against bacterial canker pathogen of tomato.</title>
        <authorList>
            <person name="Deng P."/>
            <person name="Wang X."/>
            <person name="Baird S.M."/>
            <person name="Lu S.E."/>
        </authorList>
    </citation>
    <scope>NUCLEOTIDE SEQUENCE [LARGE SCALE GENOMIC DNA]</scope>
    <source>
        <strain evidence="1 2">UFB2</strain>
    </source>
</reference>
<gene>
    <name evidence="1" type="ORF">VM99_17025</name>
</gene>
<accession>A0A0G3GF05</accession>
<dbReference type="Proteomes" id="UP000035212">
    <property type="component" value="Chromosome"/>
</dbReference>
<protein>
    <submittedName>
        <fullName evidence="1">Uncharacterized protein</fullName>
    </submittedName>
</protein>
<reference evidence="2" key="2">
    <citation type="submission" date="2015-03" db="EMBL/GenBank/DDBJ databases">
        <authorList>
            <person name="Deng P."/>
            <person name="Lu S."/>
        </authorList>
    </citation>
    <scope>NUCLEOTIDE SEQUENCE [LARGE SCALE GENOMIC DNA]</scope>
    <source>
        <strain evidence="2">UFB2</strain>
    </source>
</reference>
<organism evidence="1 2">
    <name type="scientific">Pseudomonas chlororaphis</name>
    <dbReference type="NCBI Taxonomy" id="587753"/>
    <lineage>
        <taxon>Bacteria</taxon>
        <taxon>Pseudomonadati</taxon>
        <taxon>Pseudomonadota</taxon>
        <taxon>Gammaproteobacteria</taxon>
        <taxon>Pseudomonadales</taxon>
        <taxon>Pseudomonadaceae</taxon>
        <taxon>Pseudomonas</taxon>
    </lineage>
</organism>
<dbReference type="AlphaFoldDB" id="A0A0G3GF05"/>